<dbReference type="InParanoid" id="A0A2P5FQ36"/>
<dbReference type="Proteomes" id="UP000237000">
    <property type="component" value="Unassembled WGS sequence"/>
</dbReference>
<gene>
    <name evidence="1" type="ORF">TorRG33x02_042780</name>
</gene>
<evidence type="ECO:0000313" key="1">
    <source>
        <dbReference type="EMBL" id="PON99860.1"/>
    </source>
</evidence>
<dbReference type="EMBL" id="JXTC01000016">
    <property type="protein sequence ID" value="PON99860.1"/>
    <property type="molecule type" value="Genomic_DNA"/>
</dbReference>
<protein>
    <submittedName>
        <fullName evidence="1">Uncharacterized protein</fullName>
    </submittedName>
</protein>
<feature type="non-terminal residue" evidence="1">
    <location>
        <position position="81"/>
    </location>
</feature>
<name>A0A2P5FQ36_TREOI</name>
<reference evidence="2" key="1">
    <citation type="submission" date="2016-06" db="EMBL/GenBank/DDBJ databases">
        <title>Parallel loss of symbiosis genes in relatives of nitrogen-fixing non-legume Parasponia.</title>
        <authorList>
            <person name="Van Velzen R."/>
            <person name="Holmer R."/>
            <person name="Bu F."/>
            <person name="Rutten L."/>
            <person name="Van Zeijl A."/>
            <person name="Liu W."/>
            <person name="Santuari L."/>
            <person name="Cao Q."/>
            <person name="Sharma T."/>
            <person name="Shen D."/>
            <person name="Roswanjaya Y."/>
            <person name="Wardhani T."/>
            <person name="Kalhor M.S."/>
            <person name="Jansen J."/>
            <person name="Van den Hoogen J."/>
            <person name="Gungor B."/>
            <person name="Hartog M."/>
            <person name="Hontelez J."/>
            <person name="Verver J."/>
            <person name="Yang W.-C."/>
            <person name="Schijlen E."/>
            <person name="Repin R."/>
            <person name="Schilthuizen M."/>
            <person name="Schranz E."/>
            <person name="Heidstra R."/>
            <person name="Miyata K."/>
            <person name="Fedorova E."/>
            <person name="Kohlen W."/>
            <person name="Bisseling T."/>
            <person name="Smit S."/>
            <person name="Geurts R."/>
        </authorList>
    </citation>
    <scope>NUCLEOTIDE SEQUENCE [LARGE SCALE GENOMIC DNA]</scope>
    <source>
        <strain evidence="2">cv. RG33-2</strain>
    </source>
</reference>
<evidence type="ECO:0000313" key="2">
    <source>
        <dbReference type="Proteomes" id="UP000237000"/>
    </source>
</evidence>
<dbReference type="AlphaFoldDB" id="A0A2P5FQ36"/>
<keyword evidence="2" id="KW-1185">Reference proteome</keyword>
<proteinExistence type="predicted"/>
<organism evidence="1 2">
    <name type="scientific">Trema orientale</name>
    <name type="common">Charcoal tree</name>
    <name type="synonym">Celtis orientalis</name>
    <dbReference type="NCBI Taxonomy" id="63057"/>
    <lineage>
        <taxon>Eukaryota</taxon>
        <taxon>Viridiplantae</taxon>
        <taxon>Streptophyta</taxon>
        <taxon>Embryophyta</taxon>
        <taxon>Tracheophyta</taxon>
        <taxon>Spermatophyta</taxon>
        <taxon>Magnoliopsida</taxon>
        <taxon>eudicotyledons</taxon>
        <taxon>Gunneridae</taxon>
        <taxon>Pentapetalae</taxon>
        <taxon>rosids</taxon>
        <taxon>fabids</taxon>
        <taxon>Rosales</taxon>
        <taxon>Cannabaceae</taxon>
        <taxon>Trema</taxon>
    </lineage>
</organism>
<sequence>METVQDLQTESPYNSIKAMIMTVAMDNQVTHMYESHHVEPSTSGRILGLFDEDYSYMEEIQELLNNEGSQDDTYEFPPPKI</sequence>
<comment type="caution">
    <text evidence="1">The sequence shown here is derived from an EMBL/GenBank/DDBJ whole genome shotgun (WGS) entry which is preliminary data.</text>
</comment>
<accession>A0A2P5FQ36</accession>